<dbReference type="RefSeq" id="WP_211945531.1">
    <property type="nucleotide sequence ID" value="NZ_CAJPUY010000002.1"/>
</dbReference>
<protein>
    <submittedName>
        <fullName evidence="3">D-inositol-3-phosphate glycosyltransferase</fullName>
        <ecNumber evidence="3">2.4.1.250</ecNumber>
    </submittedName>
</protein>
<keyword evidence="4" id="KW-1185">Reference proteome</keyword>
<feature type="domain" description="Glycosyl transferase family 1" evidence="1">
    <location>
        <begin position="192"/>
        <end position="347"/>
    </location>
</feature>
<reference evidence="3" key="1">
    <citation type="submission" date="2021-03" db="EMBL/GenBank/DDBJ databases">
        <authorList>
            <person name="Peeters C."/>
        </authorList>
    </citation>
    <scope>NUCLEOTIDE SEQUENCE</scope>
    <source>
        <strain evidence="3">LMG 31506</strain>
    </source>
</reference>
<dbReference type="AlphaFoldDB" id="A0A916IR90"/>
<dbReference type="EMBL" id="CAJPUY010000002">
    <property type="protein sequence ID" value="CAG2128589.1"/>
    <property type="molecule type" value="Genomic_DNA"/>
</dbReference>
<comment type="caution">
    <text evidence="3">The sequence shown here is derived from an EMBL/GenBank/DDBJ whole genome shotgun (WGS) entry which is preliminary data.</text>
</comment>
<dbReference type="InterPro" id="IPR050194">
    <property type="entry name" value="Glycosyltransferase_grp1"/>
</dbReference>
<evidence type="ECO:0000313" key="3">
    <source>
        <dbReference type="EMBL" id="CAG2128589.1"/>
    </source>
</evidence>
<dbReference type="PANTHER" id="PTHR45947">
    <property type="entry name" value="SULFOQUINOVOSYL TRANSFERASE SQD2"/>
    <property type="match status" value="1"/>
</dbReference>
<evidence type="ECO:0000259" key="2">
    <source>
        <dbReference type="Pfam" id="PF13579"/>
    </source>
</evidence>
<dbReference type="SUPFAM" id="SSF53756">
    <property type="entry name" value="UDP-Glycosyltransferase/glycogen phosphorylase"/>
    <property type="match status" value="1"/>
</dbReference>
<gene>
    <name evidence="3" type="primary">mshA_3</name>
    <name evidence="3" type="ORF">LMG31506_00502</name>
</gene>
<dbReference type="Pfam" id="PF13579">
    <property type="entry name" value="Glyco_trans_4_4"/>
    <property type="match status" value="1"/>
</dbReference>
<keyword evidence="3" id="KW-0328">Glycosyltransferase</keyword>
<evidence type="ECO:0000259" key="1">
    <source>
        <dbReference type="Pfam" id="PF00534"/>
    </source>
</evidence>
<dbReference type="Gene3D" id="3.40.50.2000">
    <property type="entry name" value="Glycogen Phosphorylase B"/>
    <property type="match status" value="2"/>
</dbReference>
<dbReference type="Proteomes" id="UP000672934">
    <property type="component" value="Unassembled WGS sequence"/>
</dbReference>
<accession>A0A916IR90</accession>
<name>A0A916IR90_9BURK</name>
<dbReference type="InterPro" id="IPR028098">
    <property type="entry name" value="Glyco_trans_4-like_N"/>
</dbReference>
<feature type="domain" description="Glycosyltransferase subfamily 4-like N-terminal" evidence="2">
    <location>
        <begin position="16"/>
        <end position="171"/>
    </location>
</feature>
<dbReference type="Pfam" id="PF00534">
    <property type="entry name" value="Glycos_transf_1"/>
    <property type="match status" value="1"/>
</dbReference>
<dbReference type="InterPro" id="IPR001296">
    <property type="entry name" value="Glyco_trans_1"/>
</dbReference>
<keyword evidence="3" id="KW-0808">Transferase</keyword>
<dbReference type="PANTHER" id="PTHR45947:SF13">
    <property type="entry name" value="TRANSFERASE"/>
    <property type="match status" value="1"/>
</dbReference>
<dbReference type="GO" id="GO:0102710">
    <property type="term" value="F:D-inositol-3-phosphate glycosyltransferase activity"/>
    <property type="evidence" value="ECO:0007669"/>
    <property type="project" value="UniProtKB-EC"/>
</dbReference>
<dbReference type="EC" id="2.4.1.250" evidence="3"/>
<organism evidence="3 4">
    <name type="scientific">Cupriavidus yeoncheonensis</name>
    <dbReference type="NCBI Taxonomy" id="1462994"/>
    <lineage>
        <taxon>Bacteria</taxon>
        <taxon>Pseudomonadati</taxon>
        <taxon>Pseudomonadota</taxon>
        <taxon>Betaproteobacteria</taxon>
        <taxon>Burkholderiales</taxon>
        <taxon>Burkholderiaceae</taxon>
        <taxon>Cupriavidus</taxon>
    </lineage>
</organism>
<proteinExistence type="predicted"/>
<evidence type="ECO:0000313" key="4">
    <source>
        <dbReference type="Proteomes" id="UP000672934"/>
    </source>
</evidence>
<sequence>MRVLHVFKTYYPDSFGGVEQVIRQIALSSRPLGVEGRVFTLSKSAPRVRFVHDGDIEVIQAPSCINIASTPLSLSALKPFRDASAWADVIHYHFPWPFGDVLHLAARPGKPSLLTYHSDIVRQRTLLQFYRPLMRQFISSMDAVVATSPNYVETSETLQQFRGKVSVIPIGLNEASYPAVSPDRVAYWQARLGNRFFLFVGVIRYYKGLHILLDAIAGAPFQVVIVGAGPIEFQLRKQAEQLKLDNVHFLGALPDEDKMALLKLCRAVVFPSHLRSEAYGVTLLEGAMNSKPLISSEIGTGSSFINIDGETGLVVPPGDPLAFRSAMDRLYADSGLATTMGGKARQRFESEFTAEKMAASYVKLYHQILKDSKCTPDTSYVT</sequence>